<dbReference type="PANTHER" id="PTHR24305:SF112">
    <property type="entry name" value="L-ORNITHINE-N5-MONOOXYGENASE (EUROFUNG)"/>
    <property type="match status" value="1"/>
</dbReference>
<dbReference type="GO" id="GO:0016705">
    <property type="term" value="F:oxidoreductase activity, acting on paired donors, with incorporation or reduction of molecular oxygen"/>
    <property type="evidence" value="ECO:0007669"/>
    <property type="project" value="InterPro"/>
</dbReference>
<evidence type="ECO:0000256" key="2">
    <source>
        <dbReference type="ARBA" id="ARBA00004370"/>
    </source>
</evidence>
<comment type="subcellular location">
    <subcellularLocation>
        <location evidence="2">Membrane</location>
    </subcellularLocation>
</comment>
<dbReference type="GeneID" id="31005613"/>
<evidence type="ECO:0000256" key="11">
    <source>
        <dbReference type="ARBA" id="ARBA00023136"/>
    </source>
</evidence>
<name>A0A225AKG4_TALAT</name>
<comment type="similarity">
    <text evidence="3">Belongs to the cytochrome P450 family.</text>
</comment>
<keyword evidence="9 12" id="KW-0408">Iron</keyword>
<dbReference type="SUPFAM" id="SSF48264">
    <property type="entry name" value="Cytochrome P450"/>
    <property type="match status" value="1"/>
</dbReference>
<dbReference type="Pfam" id="PF00067">
    <property type="entry name" value="p450"/>
    <property type="match status" value="1"/>
</dbReference>
<sequence length="534" mass="60630">MDQTILKIGAFEATYTCKAIAFLVGIIAHRSIFIYGEWHLKAVAVLQAHLAIWAVILFPASRYLGAVGALQEGSLIALAYATGLFGSISVYRTLFHPLRHYPGPLLARMTKLWHVVRCLDSKNYVVMEEMHKKYGDFVRTGPNELTIFHPDTLVTIYEGNRNPFTKPAWYDNLRPYTGLNTHRSKLQPTALASYQPNVTTHADCLANLIEEQVGKPVVVNQYFYWFSWDVMGQLAFSKSFGMLEEGKWHYAIKMLRKGLELVGPFTPVPWLTRVAFAVPVLDTVRNFLKMEDWCARRMDERISVSSYLIGWSAKHDRLTKDLHTLYGDSIALIIAGSDTVAYTLVYIFYYLAKFPSELEKLRQEQKQEGLTDMHDFRKLQALPHLNGVINEVLRLHPAVPTGGLRETPAEGFEIGGRWVPGNTLICAPRWTISRLESCFVQGNDFIPERWYSKPEMILNKKAFAPFALGAYYCIGKNLAYMEMQYVVSSLVSKFDVRFAPGEDGKGVVDDMVDQFTAAPGQLRVVFEKRKDVVV</sequence>
<dbReference type="InterPro" id="IPR002401">
    <property type="entry name" value="Cyt_P450_E_grp-I"/>
</dbReference>
<proteinExistence type="inferred from homology"/>
<dbReference type="InterPro" id="IPR036396">
    <property type="entry name" value="Cyt_P450_sf"/>
</dbReference>
<keyword evidence="8" id="KW-0560">Oxidoreductase</keyword>
<gene>
    <name evidence="14" type="ORF">UA08_05857</name>
</gene>
<evidence type="ECO:0000313" key="14">
    <source>
        <dbReference type="EMBL" id="OKL58794.1"/>
    </source>
</evidence>
<evidence type="ECO:0000256" key="6">
    <source>
        <dbReference type="ARBA" id="ARBA00022723"/>
    </source>
</evidence>
<dbReference type="STRING" id="1441469.A0A225AKG4"/>
<keyword evidence="6 12" id="KW-0479">Metal-binding</keyword>
<dbReference type="Gene3D" id="1.10.630.10">
    <property type="entry name" value="Cytochrome P450"/>
    <property type="match status" value="1"/>
</dbReference>
<comment type="cofactor">
    <cofactor evidence="1 12">
        <name>heme</name>
        <dbReference type="ChEBI" id="CHEBI:30413"/>
    </cofactor>
</comment>
<keyword evidence="4 12" id="KW-0349">Heme</keyword>
<organism evidence="14 15">
    <name type="scientific">Talaromyces atroroseus</name>
    <dbReference type="NCBI Taxonomy" id="1441469"/>
    <lineage>
        <taxon>Eukaryota</taxon>
        <taxon>Fungi</taxon>
        <taxon>Dikarya</taxon>
        <taxon>Ascomycota</taxon>
        <taxon>Pezizomycotina</taxon>
        <taxon>Eurotiomycetes</taxon>
        <taxon>Eurotiomycetidae</taxon>
        <taxon>Eurotiales</taxon>
        <taxon>Trichocomaceae</taxon>
        <taxon>Talaromyces</taxon>
        <taxon>Talaromyces sect. Trachyspermi</taxon>
    </lineage>
</organism>
<evidence type="ECO:0000256" key="12">
    <source>
        <dbReference type="PIRSR" id="PIRSR602401-1"/>
    </source>
</evidence>
<evidence type="ECO:0000256" key="10">
    <source>
        <dbReference type="ARBA" id="ARBA00023033"/>
    </source>
</evidence>
<evidence type="ECO:0000256" key="4">
    <source>
        <dbReference type="ARBA" id="ARBA00022617"/>
    </source>
</evidence>
<evidence type="ECO:0000256" key="3">
    <source>
        <dbReference type="ARBA" id="ARBA00010617"/>
    </source>
</evidence>
<evidence type="ECO:0000256" key="8">
    <source>
        <dbReference type="ARBA" id="ARBA00023002"/>
    </source>
</evidence>
<reference evidence="14 15" key="1">
    <citation type="submission" date="2015-06" db="EMBL/GenBank/DDBJ databases">
        <title>Talaromyces atroroseus IBT 11181 draft genome.</title>
        <authorList>
            <person name="Rasmussen K.B."/>
            <person name="Rasmussen S."/>
            <person name="Petersen B."/>
            <person name="Sicheritz-Ponten T."/>
            <person name="Mortensen U.H."/>
            <person name="Thrane U."/>
        </authorList>
    </citation>
    <scope>NUCLEOTIDE SEQUENCE [LARGE SCALE GENOMIC DNA]</scope>
    <source>
        <strain evidence="14 15">IBT 11181</strain>
    </source>
</reference>
<feature type="transmembrane region" description="Helical" evidence="13">
    <location>
        <begin position="73"/>
        <end position="91"/>
    </location>
</feature>
<keyword evidence="11 13" id="KW-0472">Membrane</keyword>
<dbReference type="GO" id="GO:0020037">
    <property type="term" value="F:heme binding"/>
    <property type="evidence" value="ECO:0007669"/>
    <property type="project" value="InterPro"/>
</dbReference>
<protein>
    <recommendedName>
        <fullName evidence="16">Tryprostatin B 6-hydroxylase</fullName>
    </recommendedName>
</protein>
<evidence type="ECO:0000313" key="15">
    <source>
        <dbReference type="Proteomes" id="UP000214365"/>
    </source>
</evidence>
<evidence type="ECO:0000256" key="5">
    <source>
        <dbReference type="ARBA" id="ARBA00022692"/>
    </source>
</evidence>
<evidence type="ECO:0000256" key="7">
    <source>
        <dbReference type="ARBA" id="ARBA00022989"/>
    </source>
</evidence>
<dbReference type="PRINTS" id="PR00463">
    <property type="entry name" value="EP450I"/>
</dbReference>
<dbReference type="CDD" id="cd11061">
    <property type="entry name" value="CYP67-like"/>
    <property type="match status" value="1"/>
</dbReference>
<dbReference type="EMBL" id="LFMY01000008">
    <property type="protein sequence ID" value="OKL58794.1"/>
    <property type="molecule type" value="Genomic_DNA"/>
</dbReference>
<keyword evidence="10" id="KW-0503">Monooxygenase</keyword>
<accession>A0A225AKG4</accession>
<keyword evidence="7 13" id="KW-1133">Transmembrane helix</keyword>
<feature type="binding site" description="axial binding residue" evidence="12">
    <location>
        <position position="473"/>
    </location>
    <ligand>
        <name>heme</name>
        <dbReference type="ChEBI" id="CHEBI:30413"/>
    </ligand>
    <ligandPart>
        <name>Fe</name>
        <dbReference type="ChEBI" id="CHEBI:18248"/>
    </ligandPart>
</feature>
<dbReference type="InterPro" id="IPR001128">
    <property type="entry name" value="Cyt_P450"/>
</dbReference>
<keyword evidence="15" id="KW-1185">Reference proteome</keyword>
<evidence type="ECO:0000256" key="13">
    <source>
        <dbReference type="SAM" id="Phobius"/>
    </source>
</evidence>
<keyword evidence="5 13" id="KW-0812">Transmembrane</keyword>
<dbReference type="GO" id="GO:0004497">
    <property type="term" value="F:monooxygenase activity"/>
    <property type="evidence" value="ECO:0007669"/>
    <property type="project" value="UniProtKB-KW"/>
</dbReference>
<dbReference type="OrthoDB" id="4222002at2759"/>
<dbReference type="Proteomes" id="UP000214365">
    <property type="component" value="Unassembled WGS sequence"/>
</dbReference>
<evidence type="ECO:0000256" key="9">
    <source>
        <dbReference type="ARBA" id="ARBA00023004"/>
    </source>
</evidence>
<dbReference type="PRINTS" id="PR00385">
    <property type="entry name" value="P450"/>
</dbReference>
<evidence type="ECO:0000256" key="1">
    <source>
        <dbReference type="ARBA" id="ARBA00001971"/>
    </source>
</evidence>
<dbReference type="RefSeq" id="XP_020118915.1">
    <property type="nucleotide sequence ID" value="XM_020268174.1"/>
</dbReference>
<dbReference type="PANTHER" id="PTHR24305">
    <property type="entry name" value="CYTOCHROME P450"/>
    <property type="match status" value="1"/>
</dbReference>
<evidence type="ECO:0008006" key="16">
    <source>
        <dbReference type="Google" id="ProtNLM"/>
    </source>
</evidence>
<dbReference type="GO" id="GO:0005506">
    <property type="term" value="F:iron ion binding"/>
    <property type="evidence" value="ECO:0007669"/>
    <property type="project" value="InterPro"/>
</dbReference>
<dbReference type="GO" id="GO:0016020">
    <property type="term" value="C:membrane"/>
    <property type="evidence" value="ECO:0007669"/>
    <property type="project" value="UniProtKB-SubCell"/>
</dbReference>
<feature type="transmembrane region" description="Helical" evidence="13">
    <location>
        <begin position="40"/>
        <end position="61"/>
    </location>
</feature>
<dbReference type="InterPro" id="IPR050121">
    <property type="entry name" value="Cytochrome_P450_monoxygenase"/>
</dbReference>
<comment type="caution">
    <text evidence="14">The sequence shown here is derived from an EMBL/GenBank/DDBJ whole genome shotgun (WGS) entry which is preliminary data.</text>
</comment>
<dbReference type="AlphaFoldDB" id="A0A225AKG4"/>
<feature type="transmembrane region" description="Helical" evidence="13">
    <location>
        <begin position="6"/>
        <end position="28"/>
    </location>
</feature>